<evidence type="ECO:0000313" key="2">
    <source>
        <dbReference type="EMBL" id="AWF96171.1"/>
    </source>
</evidence>
<dbReference type="PANTHER" id="PTHR36110:SF3">
    <property type="entry name" value="VOC DOMAIN-CONTAINING PROTEIN"/>
    <property type="match status" value="1"/>
</dbReference>
<protein>
    <submittedName>
        <fullName evidence="3">MhqA_2 protein</fullName>
        <ecNumber evidence="3">1.13.11.-</ecNumber>
    </submittedName>
    <submittedName>
        <fullName evidence="4">Ring-cleaving dioxygenase</fullName>
    </submittedName>
</protein>
<dbReference type="EMBL" id="CP020928">
    <property type="protein sequence ID" value="AWF96171.1"/>
    <property type="molecule type" value="Genomic_DNA"/>
</dbReference>
<keyword evidence="4" id="KW-0223">Dioxygenase</keyword>
<reference evidence="4 6" key="2">
    <citation type="submission" date="2017-04" db="EMBL/GenBank/DDBJ databases">
        <title>The genome sequence of Weissella cibaria isolated from wild Drosophila.</title>
        <authorList>
            <person name="Ricks N.J."/>
            <person name="Carroll C."/>
            <person name="Walters A."/>
            <person name="Newell P.D."/>
            <person name="Chaston J.M."/>
        </authorList>
    </citation>
    <scope>NUCLEOTIDE SEQUENCE [LARGE SCALE GENOMIC DNA]</scope>
    <source>
        <strain evidence="4 6">DmW_103</strain>
    </source>
</reference>
<name>A0A0D1K8P7_9LACO</name>
<dbReference type="Proteomes" id="UP000032289">
    <property type="component" value="Unassembled WGS sequence"/>
</dbReference>
<reference evidence="2 7" key="3">
    <citation type="submission" date="2017-04" db="EMBL/GenBank/DDBJ databases">
        <title>Weissella cibaria strain m2 complete genome.</title>
        <authorList>
            <person name="Pan Q."/>
            <person name="Tan M."/>
            <person name="Yao F."/>
            <person name="Su S."/>
        </authorList>
    </citation>
    <scope>NUCLEOTIDE SEQUENCE [LARGE SCALE GENOMIC DNA]</scope>
    <source>
        <strain evidence="2 7">M2</strain>
    </source>
</reference>
<feature type="domain" description="VOC" evidence="1">
    <location>
        <begin position="5"/>
        <end position="132"/>
    </location>
</feature>
<evidence type="ECO:0000313" key="5">
    <source>
        <dbReference type="Proteomes" id="UP000032289"/>
    </source>
</evidence>
<evidence type="ECO:0000313" key="3">
    <source>
        <dbReference type="EMBL" id="KIU23051.1"/>
    </source>
</evidence>
<dbReference type="Gene3D" id="3.10.180.10">
    <property type="entry name" value="2,3-Dihydroxybiphenyl 1,2-Dioxygenase, domain 1"/>
    <property type="match status" value="2"/>
</dbReference>
<dbReference type="PROSITE" id="PS51819">
    <property type="entry name" value="VOC"/>
    <property type="match status" value="2"/>
</dbReference>
<dbReference type="AlphaFoldDB" id="A0A0D1K8P7"/>
<dbReference type="PATRIC" id="fig|137591.24.peg.1622"/>
<feature type="domain" description="VOC" evidence="1">
    <location>
        <begin position="158"/>
        <end position="277"/>
    </location>
</feature>
<dbReference type="InterPro" id="IPR037523">
    <property type="entry name" value="VOC_core"/>
</dbReference>
<dbReference type="GeneID" id="66961942"/>
<keyword evidence="3" id="KW-0560">Oxidoreductase</keyword>
<reference evidence="3" key="1">
    <citation type="journal article" date="2015" name="Microbiology (Mosc.)">
        <title>Genomics of the Weissella cibaria species with an examination of its metabolic traits.</title>
        <authorList>
            <person name="Lynch K.M."/>
            <person name="Lucid A."/>
            <person name="Arendt E.K."/>
            <person name="Sleator R.D."/>
            <person name="Lucey B."/>
            <person name="Coffey A."/>
        </authorList>
    </citation>
    <scope>NUCLEOTIDE SEQUENCE [LARGE SCALE GENOMIC DNA]</scope>
    <source>
        <strain evidence="3">AB3b</strain>
    </source>
</reference>
<organism evidence="3 5">
    <name type="scientific">Weissella cibaria</name>
    <dbReference type="NCBI Taxonomy" id="137591"/>
    <lineage>
        <taxon>Bacteria</taxon>
        <taxon>Bacillati</taxon>
        <taxon>Bacillota</taxon>
        <taxon>Bacilli</taxon>
        <taxon>Lactobacillales</taxon>
        <taxon>Lactobacillaceae</taxon>
        <taxon>Weissella</taxon>
    </lineage>
</organism>
<dbReference type="Proteomes" id="UP000193588">
    <property type="component" value="Unassembled WGS sequence"/>
</dbReference>
<proteinExistence type="predicted"/>
<dbReference type="InterPro" id="IPR004360">
    <property type="entry name" value="Glyas_Fos-R_dOase_dom"/>
</dbReference>
<evidence type="ECO:0000313" key="6">
    <source>
        <dbReference type="Proteomes" id="UP000193588"/>
    </source>
</evidence>
<dbReference type="Pfam" id="PF00903">
    <property type="entry name" value="Glyoxalase"/>
    <property type="match status" value="1"/>
</dbReference>
<accession>A0A0D1K8P7</accession>
<evidence type="ECO:0000313" key="4">
    <source>
        <dbReference type="EMBL" id="OSP89205.1"/>
    </source>
</evidence>
<dbReference type="Proteomes" id="UP000244870">
    <property type="component" value="Chromosome"/>
</dbReference>
<evidence type="ECO:0000259" key="1">
    <source>
        <dbReference type="PROSITE" id="PS51819"/>
    </source>
</evidence>
<gene>
    <name evidence="3" type="primary">mhqA_2</name>
    <name evidence="3" type="ORF">ab3b_01658</name>
    <name evidence="2" type="ORF">B6254_1789</name>
    <name evidence="4" type="ORF">B9D04_06505</name>
</gene>
<dbReference type="OrthoDB" id="9785698at2"/>
<dbReference type="GO" id="GO:0051213">
    <property type="term" value="F:dioxygenase activity"/>
    <property type="evidence" value="ECO:0007669"/>
    <property type="project" value="UniProtKB-KW"/>
</dbReference>
<dbReference type="EMBL" id="JWHT01000037">
    <property type="protein sequence ID" value="KIU23051.1"/>
    <property type="molecule type" value="Genomic_DNA"/>
</dbReference>
<dbReference type="InterPro" id="IPR029068">
    <property type="entry name" value="Glyas_Bleomycin-R_OHBP_Dase"/>
</dbReference>
<dbReference type="SUPFAM" id="SSF54593">
    <property type="entry name" value="Glyoxalase/Bleomycin resistance protein/Dihydroxybiphenyl dioxygenase"/>
    <property type="match status" value="1"/>
</dbReference>
<evidence type="ECO:0000313" key="7">
    <source>
        <dbReference type="Proteomes" id="UP000244870"/>
    </source>
</evidence>
<dbReference type="PANTHER" id="PTHR36110">
    <property type="entry name" value="RING-CLEAVING DIOXYGENASE MHQE-RELATED"/>
    <property type="match status" value="1"/>
</dbReference>
<dbReference type="EMBL" id="NDXJ01000009">
    <property type="protein sequence ID" value="OSP89205.1"/>
    <property type="molecule type" value="Genomic_DNA"/>
</dbReference>
<dbReference type="InterPro" id="IPR052537">
    <property type="entry name" value="Extradiol_RC_dioxygenase"/>
</dbReference>
<sequence>MTIRGIHHLTTITSDSPKIFDFFSGVLGLHLIKKTVNQDDVRTYHLYFTDDMGSAGTVLTFFDFPGINKAIHGTDEITRTAFRIPSDASFDYWIKRFDEFGVKHDAETHEEFGVKYLDFEDFDGQLYALESNEKNTGTWAEGTPWQYSSVDPQHAVLGLGAQLLTINNENAMHMVLTSVLGAKEVARDGDDVLYEFDNAGFGGQVHTRLVRLLPRGLQGYGNAHHFALAVDDETALNFWINRLRQLGFQDSGFVDRFYFKSEYFRPTPGILFEIATNGPGFLQDETYEEAGHHLELPPFLENMRDEIEAGLIPFNSSNDDLPSPEVFKKNVSDNAEN</sequence>
<dbReference type="RefSeq" id="WP_010373374.1">
    <property type="nucleotide sequence ID" value="NZ_BJEF01000004.1"/>
</dbReference>
<dbReference type="EC" id="1.13.11.-" evidence="3"/>